<gene>
    <name evidence="3" type="ORF">PVAP13_5NG142081</name>
</gene>
<protein>
    <recommendedName>
        <fullName evidence="5">Secreted protein</fullName>
    </recommendedName>
</protein>
<name>A0A8T0RM99_PANVG</name>
<evidence type="ECO:0008006" key="5">
    <source>
        <dbReference type="Google" id="ProtNLM"/>
    </source>
</evidence>
<keyword evidence="2" id="KW-0732">Signal</keyword>
<feature type="compositionally biased region" description="Polar residues" evidence="1">
    <location>
        <begin position="80"/>
        <end position="91"/>
    </location>
</feature>
<comment type="caution">
    <text evidence="3">The sequence shown here is derived from an EMBL/GenBank/DDBJ whole genome shotgun (WGS) entry which is preliminary data.</text>
</comment>
<organism evidence="3 4">
    <name type="scientific">Panicum virgatum</name>
    <name type="common">Blackwell switchgrass</name>
    <dbReference type="NCBI Taxonomy" id="38727"/>
    <lineage>
        <taxon>Eukaryota</taxon>
        <taxon>Viridiplantae</taxon>
        <taxon>Streptophyta</taxon>
        <taxon>Embryophyta</taxon>
        <taxon>Tracheophyta</taxon>
        <taxon>Spermatophyta</taxon>
        <taxon>Magnoliopsida</taxon>
        <taxon>Liliopsida</taxon>
        <taxon>Poales</taxon>
        <taxon>Poaceae</taxon>
        <taxon>PACMAD clade</taxon>
        <taxon>Panicoideae</taxon>
        <taxon>Panicodae</taxon>
        <taxon>Paniceae</taxon>
        <taxon>Panicinae</taxon>
        <taxon>Panicum</taxon>
        <taxon>Panicum sect. Hiantes</taxon>
    </lineage>
</organism>
<proteinExistence type="predicted"/>
<feature type="signal peptide" evidence="2">
    <location>
        <begin position="1"/>
        <end position="36"/>
    </location>
</feature>
<feature type="compositionally biased region" description="Pro residues" evidence="1">
    <location>
        <begin position="57"/>
        <end position="75"/>
    </location>
</feature>
<reference evidence="3" key="1">
    <citation type="submission" date="2020-05" db="EMBL/GenBank/DDBJ databases">
        <title>WGS assembly of Panicum virgatum.</title>
        <authorList>
            <person name="Lovell J.T."/>
            <person name="Jenkins J."/>
            <person name="Shu S."/>
            <person name="Juenger T.E."/>
            <person name="Schmutz J."/>
        </authorList>
    </citation>
    <scope>NUCLEOTIDE SEQUENCE</scope>
    <source>
        <strain evidence="3">AP13</strain>
    </source>
</reference>
<evidence type="ECO:0000256" key="2">
    <source>
        <dbReference type="SAM" id="SignalP"/>
    </source>
</evidence>
<dbReference type="AlphaFoldDB" id="A0A8T0RM99"/>
<sequence>MKLFSSLSSSPAVMMATTTLVAVAVVSSSVVHCTEARAQADTDGAVLPHPDGGHQGPAPPAPQGGPPQRPQPPCCVRPGANTQTRVPTRASNDGAAKRISGRAEGASRRGLLVGASRSHHQAGCPRKAAGTPSSSCR</sequence>
<evidence type="ECO:0000313" key="4">
    <source>
        <dbReference type="Proteomes" id="UP000823388"/>
    </source>
</evidence>
<evidence type="ECO:0000313" key="3">
    <source>
        <dbReference type="EMBL" id="KAG2587381.1"/>
    </source>
</evidence>
<dbReference type="Proteomes" id="UP000823388">
    <property type="component" value="Chromosome 5N"/>
</dbReference>
<dbReference type="EMBL" id="CM029046">
    <property type="protein sequence ID" value="KAG2587381.1"/>
    <property type="molecule type" value="Genomic_DNA"/>
</dbReference>
<keyword evidence="4" id="KW-1185">Reference proteome</keyword>
<evidence type="ECO:0000256" key="1">
    <source>
        <dbReference type="SAM" id="MobiDB-lite"/>
    </source>
</evidence>
<feature type="region of interest" description="Disordered" evidence="1">
    <location>
        <begin position="40"/>
        <end position="137"/>
    </location>
</feature>
<accession>A0A8T0RM99</accession>
<feature type="chain" id="PRO_5035838196" description="Secreted protein" evidence="2">
    <location>
        <begin position="37"/>
        <end position="137"/>
    </location>
</feature>